<keyword evidence="3" id="KW-0175">Coiled coil</keyword>
<comment type="similarity">
    <text evidence="1">Belongs to the short-chain dehydrogenases/reductases (SDR) family.</text>
</comment>
<accession>A0A8J7UXJ2</accession>
<dbReference type="RefSeq" id="WP_210512846.1">
    <property type="nucleotide sequence ID" value="NZ_JAFIDN010000010.1"/>
</dbReference>
<gene>
    <name evidence="4" type="ORF">NATSA_11990</name>
</gene>
<dbReference type="PRINTS" id="PR00081">
    <property type="entry name" value="GDHRDH"/>
</dbReference>
<proteinExistence type="inferred from homology"/>
<dbReference type="PANTHER" id="PTHR43669:SF6">
    <property type="entry name" value="DECAPRENYLPHOSPHORYL-2-KETO-BETA-D-ERYTHRO-PENTOSE REDUCTASE"/>
    <property type="match status" value="1"/>
</dbReference>
<comment type="caution">
    <text evidence="4">The sequence shown here is derived from an EMBL/GenBank/DDBJ whole genome shotgun (WGS) entry which is preliminary data.</text>
</comment>
<dbReference type="SUPFAM" id="SSF51735">
    <property type="entry name" value="NAD(P)-binding Rossmann-fold domains"/>
    <property type="match status" value="1"/>
</dbReference>
<organism evidence="4 5">
    <name type="scientific">Natronogracilivirga saccharolytica</name>
    <dbReference type="NCBI Taxonomy" id="2812953"/>
    <lineage>
        <taxon>Bacteria</taxon>
        <taxon>Pseudomonadati</taxon>
        <taxon>Balneolota</taxon>
        <taxon>Balneolia</taxon>
        <taxon>Balneolales</taxon>
        <taxon>Cyclonatronaceae</taxon>
        <taxon>Natronogracilivirga</taxon>
    </lineage>
</organism>
<feature type="coiled-coil region" evidence="3">
    <location>
        <begin position="30"/>
        <end position="57"/>
    </location>
</feature>
<evidence type="ECO:0000313" key="5">
    <source>
        <dbReference type="Proteomes" id="UP000673975"/>
    </source>
</evidence>
<dbReference type="Proteomes" id="UP000673975">
    <property type="component" value="Unassembled WGS sequence"/>
</dbReference>
<evidence type="ECO:0000313" key="4">
    <source>
        <dbReference type="EMBL" id="MBP3193389.1"/>
    </source>
</evidence>
<dbReference type="AlphaFoldDB" id="A0A8J7UXJ2"/>
<name>A0A8J7UXJ2_9BACT</name>
<sequence>MKQSRVLILGANSDIAVALARQMAQLGTSLYLASRNIDELEREAANLRTRYDADVTTIRFDATDYESHPDFYADLDPAPDGVVLAFGLLADQKACGEDFGQARAVMETNYTGAARILELVAADFEKRKKTAENDEEIAGTAAANRFIVGISSVAGDRGRADNYTYGSAKAGFTSLLSGLRQRLHPHGVQVLTVKPGFVATKMTAGKPLPKHLTADPETVAGAILKGIRKKKDVIYTRPVWRVIMSVIRHIPEPVFKRMRF</sequence>
<reference evidence="4" key="1">
    <citation type="submission" date="2021-02" db="EMBL/GenBank/DDBJ databases">
        <title>Natronogracilivirga saccharolytica gen. nov. sp. nov. a new anaerobic, haloalkiliphilic carbohydrate-fermenting bacterium from soda lake and proposing of Cyclonatronumiaceae fam. nov. in the phylum Balneolaeota.</title>
        <authorList>
            <person name="Zhilina T.N."/>
            <person name="Sorokin D.Y."/>
            <person name="Zavarzina D.G."/>
            <person name="Toshchakov S.V."/>
            <person name="Kublanov I.V."/>
        </authorList>
    </citation>
    <scope>NUCLEOTIDE SEQUENCE</scope>
    <source>
        <strain evidence="4">Z-1702</strain>
    </source>
</reference>
<dbReference type="InterPro" id="IPR036291">
    <property type="entry name" value="NAD(P)-bd_dom_sf"/>
</dbReference>
<dbReference type="EMBL" id="JAFIDN010000010">
    <property type="protein sequence ID" value="MBP3193389.1"/>
    <property type="molecule type" value="Genomic_DNA"/>
</dbReference>
<evidence type="ECO:0000256" key="2">
    <source>
        <dbReference type="ARBA" id="ARBA00023002"/>
    </source>
</evidence>
<dbReference type="Pfam" id="PF00106">
    <property type="entry name" value="adh_short"/>
    <property type="match status" value="1"/>
</dbReference>
<dbReference type="GO" id="GO:0016491">
    <property type="term" value="F:oxidoreductase activity"/>
    <property type="evidence" value="ECO:0007669"/>
    <property type="project" value="UniProtKB-KW"/>
</dbReference>
<keyword evidence="2" id="KW-0560">Oxidoreductase</keyword>
<dbReference type="Gene3D" id="3.40.50.720">
    <property type="entry name" value="NAD(P)-binding Rossmann-like Domain"/>
    <property type="match status" value="1"/>
</dbReference>
<dbReference type="PANTHER" id="PTHR43669">
    <property type="entry name" value="5-KETO-D-GLUCONATE 5-REDUCTASE"/>
    <property type="match status" value="1"/>
</dbReference>
<evidence type="ECO:0000256" key="1">
    <source>
        <dbReference type="ARBA" id="ARBA00006484"/>
    </source>
</evidence>
<keyword evidence="5" id="KW-1185">Reference proteome</keyword>
<dbReference type="InterPro" id="IPR002347">
    <property type="entry name" value="SDR_fam"/>
</dbReference>
<protein>
    <submittedName>
        <fullName evidence="4">SDR family oxidoreductase</fullName>
    </submittedName>
</protein>
<evidence type="ECO:0000256" key="3">
    <source>
        <dbReference type="SAM" id="Coils"/>
    </source>
</evidence>
<dbReference type="NCBIfam" id="NF005489">
    <property type="entry name" value="PRK07102.1"/>
    <property type="match status" value="1"/>
</dbReference>